<dbReference type="Gene3D" id="1.20.140.10">
    <property type="entry name" value="Butyryl-CoA Dehydrogenase, subunit A, domain 3"/>
    <property type="match status" value="1"/>
</dbReference>
<evidence type="ECO:0000256" key="8">
    <source>
        <dbReference type="ARBA" id="ARBA00023002"/>
    </source>
</evidence>
<evidence type="ECO:0000256" key="3">
    <source>
        <dbReference type="ARBA" id="ARBA00011887"/>
    </source>
</evidence>
<dbReference type="GO" id="GO:0019645">
    <property type="term" value="P:anaerobic electron transport chain"/>
    <property type="evidence" value="ECO:0007669"/>
    <property type="project" value="TreeGrafter"/>
</dbReference>
<dbReference type="PROSITE" id="PS51318">
    <property type="entry name" value="TAT"/>
    <property type="match status" value="1"/>
</dbReference>
<comment type="subcellular location">
    <subcellularLocation>
        <location evidence="1">Cell envelope</location>
    </subcellularLocation>
</comment>
<protein>
    <recommendedName>
        <fullName evidence="3">nitrite reductase (cytochrome; ammonia-forming)</fullName>
        <ecNumber evidence="3">1.7.2.2</ecNumber>
    </recommendedName>
</protein>
<comment type="similarity">
    <text evidence="2">Belongs to the cytochrome c-552 family.</text>
</comment>
<evidence type="ECO:0000256" key="7">
    <source>
        <dbReference type="ARBA" id="ARBA00022837"/>
    </source>
</evidence>
<dbReference type="SUPFAM" id="SSF48695">
    <property type="entry name" value="Multiheme cytochromes"/>
    <property type="match status" value="1"/>
</dbReference>
<dbReference type="GO" id="GO:0030288">
    <property type="term" value="C:outer membrane-bounded periplasmic space"/>
    <property type="evidence" value="ECO:0007669"/>
    <property type="project" value="TreeGrafter"/>
</dbReference>
<keyword evidence="7" id="KW-0106">Calcium</keyword>
<feature type="region of interest" description="Disordered" evidence="11">
    <location>
        <begin position="81"/>
        <end position="105"/>
    </location>
</feature>
<dbReference type="AlphaFoldDB" id="A0A084SQQ6"/>
<dbReference type="CDD" id="cd00548">
    <property type="entry name" value="NrfA-like"/>
    <property type="match status" value="1"/>
</dbReference>
<reference evidence="13 14" key="1">
    <citation type="submission" date="2014-07" db="EMBL/GenBank/DDBJ databases">
        <title>Draft Genome Sequence of Gephyronic Acid Producer, Cystobacter violaceus Strain Cb vi76.</title>
        <authorList>
            <person name="Stevens D.C."/>
            <person name="Young J."/>
            <person name="Carmichael R."/>
            <person name="Tan J."/>
            <person name="Taylor R.E."/>
        </authorList>
    </citation>
    <scope>NUCLEOTIDE SEQUENCE [LARGE SCALE GENOMIC DNA]</scope>
    <source>
        <strain evidence="13 14">Cb vi76</strain>
    </source>
</reference>
<comment type="catalytic activity">
    <reaction evidence="10">
        <text>6 Fe(III)-[cytochrome c] + NH4(+) + 2 H2O = 6 Fe(II)-[cytochrome c] + nitrite + 8 H(+)</text>
        <dbReference type="Rhea" id="RHEA:13089"/>
        <dbReference type="Rhea" id="RHEA-COMP:10350"/>
        <dbReference type="Rhea" id="RHEA-COMP:14399"/>
        <dbReference type="ChEBI" id="CHEBI:15377"/>
        <dbReference type="ChEBI" id="CHEBI:15378"/>
        <dbReference type="ChEBI" id="CHEBI:16301"/>
        <dbReference type="ChEBI" id="CHEBI:28938"/>
        <dbReference type="ChEBI" id="CHEBI:29033"/>
        <dbReference type="ChEBI" id="CHEBI:29034"/>
        <dbReference type="EC" id="1.7.2.2"/>
    </reaction>
</comment>
<dbReference type="PIRSF" id="PIRSF000243">
    <property type="entry name" value="Cyt_c552"/>
    <property type="match status" value="1"/>
</dbReference>
<keyword evidence="8" id="KW-0560">Oxidoreductase</keyword>
<feature type="region of interest" description="Disordered" evidence="11">
    <location>
        <begin position="457"/>
        <end position="502"/>
    </location>
</feature>
<organism evidence="13 14">
    <name type="scientific">Archangium violaceum Cb vi76</name>
    <dbReference type="NCBI Taxonomy" id="1406225"/>
    <lineage>
        <taxon>Bacteria</taxon>
        <taxon>Pseudomonadati</taxon>
        <taxon>Myxococcota</taxon>
        <taxon>Myxococcia</taxon>
        <taxon>Myxococcales</taxon>
        <taxon>Cystobacterineae</taxon>
        <taxon>Archangiaceae</taxon>
        <taxon>Archangium</taxon>
    </lineage>
</organism>
<name>A0A084SQQ6_9BACT</name>
<keyword evidence="6 12" id="KW-0732">Signal</keyword>
<dbReference type="EC" id="1.7.2.2" evidence="3"/>
<evidence type="ECO:0000256" key="1">
    <source>
        <dbReference type="ARBA" id="ARBA00004196"/>
    </source>
</evidence>
<feature type="signal peptide" evidence="12">
    <location>
        <begin position="1"/>
        <end position="23"/>
    </location>
</feature>
<gene>
    <name evidence="13" type="ORF">Q664_26565</name>
</gene>
<evidence type="ECO:0000256" key="12">
    <source>
        <dbReference type="SAM" id="SignalP"/>
    </source>
</evidence>
<evidence type="ECO:0000256" key="11">
    <source>
        <dbReference type="SAM" id="MobiDB-lite"/>
    </source>
</evidence>
<accession>A0A084SQQ6</accession>
<feature type="compositionally biased region" description="Gly residues" evidence="11">
    <location>
        <begin position="485"/>
        <end position="502"/>
    </location>
</feature>
<evidence type="ECO:0000256" key="6">
    <source>
        <dbReference type="ARBA" id="ARBA00022729"/>
    </source>
</evidence>
<dbReference type="Pfam" id="PF02335">
    <property type="entry name" value="Cytochrom_C552"/>
    <property type="match status" value="1"/>
</dbReference>
<dbReference type="InterPro" id="IPR036280">
    <property type="entry name" value="Multihaem_cyt_sf"/>
</dbReference>
<sequence length="502" mass="56066">MEASRTRRRMMLLLAAMVLAAGAAVGAAALAVNIMERKQEARNPFYRVVELTDDTVDPAIWGKNFPLQYDDYQRTVDMTRTKYGGSDGVPRAPTATDPRTVTAQSRLEEDPRLKTFWAGYAFAVDFREERGHAYMLEDQTLTERQQVTKQPGTCMHCHASVYVPYKKLGEGDLIKGFEKMNQMPYMEARKRVEHPVACIDCHDSQTMQLRVTRPGFLEGIRALKASQGIQNYDVNTQATRQEMRTYVCGQCHVEYYFKGPEKRLTYPWANGIKIENILTYYTENPHKDWTHAETGAPVLKAQHPEFEMYNQGIHARSGVSCSDCHMPYKREGALKISDHHVRSPLLNVNRACQTCHNWPEAELTQRVTTIQDRTFELRNRALDAVVALIGDMKAARGAGKTDADLKTAMELQRRAQFMVDFVEAENSMGFHAPEEAARILGIAMDLARQGQLAVRQPDYTPSLFPSTTPSVKPTEREVTPAPGSAAGGTGSGSPGGSGGTSH</sequence>
<dbReference type="Proteomes" id="UP000028547">
    <property type="component" value="Unassembled WGS sequence"/>
</dbReference>
<evidence type="ECO:0000256" key="2">
    <source>
        <dbReference type="ARBA" id="ARBA00009288"/>
    </source>
</evidence>
<dbReference type="PANTHER" id="PTHR30633">
    <property type="entry name" value="CYTOCHROME C-552 RESPIRATORY NITRITE REDUCTASE"/>
    <property type="match status" value="1"/>
</dbReference>
<dbReference type="GO" id="GO:0020037">
    <property type="term" value="F:heme binding"/>
    <property type="evidence" value="ECO:0007669"/>
    <property type="project" value="TreeGrafter"/>
</dbReference>
<evidence type="ECO:0000313" key="13">
    <source>
        <dbReference type="EMBL" id="KFA90791.1"/>
    </source>
</evidence>
<keyword evidence="5" id="KW-0479">Metal-binding</keyword>
<proteinExistence type="inferred from homology"/>
<keyword evidence="9" id="KW-0408">Iron</keyword>
<comment type="caution">
    <text evidence="13">The sequence shown here is derived from an EMBL/GenBank/DDBJ whole genome shotgun (WGS) entry which is preliminary data.</text>
</comment>
<feature type="chain" id="PRO_5001781688" description="nitrite reductase (cytochrome; ammonia-forming)" evidence="12">
    <location>
        <begin position="24"/>
        <end position="502"/>
    </location>
</feature>
<evidence type="ECO:0000256" key="5">
    <source>
        <dbReference type="ARBA" id="ARBA00022723"/>
    </source>
</evidence>
<dbReference type="Gene3D" id="1.10.1130.10">
    <property type="entry name" value="Flavocytochrome C3, Chain A"/>
    <property type="match status" value="1"/>
</dbReference>
<evidence type="ECO:0000256" key="9">
    <source>
        <dbReference type="ARBA" id="ARBA00023004"/>
    </source>
</evidence>
<dbReference type="PANTHER" id="PTHR30633:SF0">
    <property type="entry name" value="CYTOCHROME C-552"/>
    <property type="match status" value="1"/>
</dbReference>
<keyword evidence="4" id="KW-0349">Heme</keyword>
<dbReference type="GO" id="GO:0042279">
    <property type="term" value="F:nitrite reductase (cytochrome, ammonia-forming) activity"/>
    <property type="evidence" value="ECO:0007669"/>
    <property type="project" value="UniProtKB-EC"/>
</dbReference>
<dbReference type="EMBL" id="JPMI01000177">
    <property type="protein sequence ID" value="KFA90791.1"/>
    <property type="molecule type" value="Genomic_DNA"/>
</dbReference>
<evidence type="ECO:0000256" key="10">
    <source>
        <dbReference type="ARBA" id="ARBA00049131"/>
    </source>
</evidence>
<dbReference type="GO" id="GO:0046872">
    <property type="term" value="F:metal ion binding"/>
    <property type="evidence" value="ECO:0007669"/>
    <property type="project" value="UniProtKB-KW"/>
</dbReference>
<dbReference type="InterPro" id="IPR003321">
    <property type="entry name" value="Cyt_c552"/>
</dbReference>
<evidence type="ECO:0000256" key="4">
    <source>
        <dbReference type="ARBA" id="ARBA00022617"/>
    </source>
</evidence>
<dbReference type="InterPro" id="IPR006311">
    <property type="entry name" value="TAT_signal"/>
</dbReference>
<evidence type="ECO:0000313" key="14">
    <source>
        <dbReference type="Proteomes" id="UP000028547"/>
    </source>
</evidence>